<keyword evidence="2" id="KW-1185">Reference proteome</keyword>
<reference evidence="1 2" key="1">
    <citation type="journal article" date="2012" name="BMC Genomics">
        <title>Comparative genomics of the white-rot fungi, Phanerochaete carnosa and P. chrysosporium, to elucidate the genetic basis of the distinct wood types they colonize.</title>
        <authorList>
            <person name="Suzuki H."/>
            <person name="MacDonald J."/>
            <person name="Syed K."/>
            <person name="Salamov A."/>
            <person name="Hori C."/>
            <person name="Aerts A."/>
            <person name="Henrissat B."/>
            <person name="Wiebenga A."/>
            <person name="vanKuyk P.A."/>
            <person name="Barry K."/>
            <person name="Lindquist E."/>
            <person name="LaButti K."/>
            <person name="Lapidus A."/>
            <person name="Lucas S."/>
            <person name="Coutinho P."/>
            <person name="Gong Y."/>
            <person name="Samejima M."/>
            <person name="Mahadevan R."/>
            <person name="Abou-Zaid M."/>
            <person name="de Vries R.P."/>
            <person name="Igarashi K."/>
            <person name="Yadav J.S."/>
            <person name="Grigoriev I.V."/>
            <person name="Master E.R."/>
        </authorList>
    </citation>
    <scope>NUCLEOTIDE SEQUENCE [LARGE SCALE GENOMIC DNA]</scope>
    <source>
        <strain evidence="1 2">HHB-10118-sp</strain>
    </source>
</reference>
<evidence type="ECO:0008006" key="3">
    <source>
        <dbReference type="Google" id="ProtNLM"/>
    </source>
</evidence>
<name>K5VSI1_PHACS</name>
<dbReference type="KEGG" id="pco:PHACADRAFT_33292"/>
<dbReference type="InParanoid" id="K5VSI1"/>
<organism evidence="1 2">
    <name type="scientific">Phanerochaete carnosa (strain HHB-10118-sp)</name>
    <name type="common">White-rot fungus</name>
    <name type="synonym">Peniophora carnosa</name>
    <dbReference type="NCBI Taxonomy" id="650164"/>
    <lineage>
        <taxon>Eukaryota</taxon>
        <taxon>Fungi</taxon>
        <taxon>Dikarya</taxon>
        <taxon>Basidiomycota</taxon>
        <taxon>Agaricomycotina</taxon>
        <taxon>Agaricomycetes</taxon>
        <taxon>Polyporales</taxon>
        <taxon>Phanerochaetaceae</taxon>
        <taxon>Phanerochaete</taxon>
    </lineage>
</organism>
<dbReference type="HOGENOM" id="CLU_078307_0_0_1"/>
<dbReference type="AlphaFoldDB" id="K5VSI1"/>
<dbReference type="Proteomes" id="UP000008370">
    <property type="component" value="Unassembled WGS sequence"/>
</dbReference>
<dbReference type="RefSeq" id="XP_007401546.1">
    <property type="nucleotide sequence ID" value="XM_007401484.1"/>
</dbReference>
<dbReference type="EMBL" id="JH930480">
    <property type="protein sequence ID" value="EKM49730.1"/>
    <property type="molecule type" value="Genomic_DNA"/>
</dbReference>
<dbReference type="OrthoDB" id="2786563at2759"/>
<sequence>MDAALPEEIIREILSHNIQISHVDFCHFYYDDWGHPMSPPTSRCSSLLLVSKRWLRIGTPLLYECVRLSEPDHTTAVSSLLRTHPHVGLAVRCLRLEGGLGKDLVHIAKLSPKLHSIYLSLIIKSTDSITGLKEAFPLFRPANLYIQGESYVWIRNLKVVGARTLLCTHIKDVWTSLRSLTLSDRSEDIMDQELADALAESSIEEFGCVAFEAERWVIEGLMRRILENSRLQRVVCRGMAYESSMRVSLQKRGFSDAIIRTFTFIHHETDVTL</sequence>
<protein>
    <recommendedName>
        <fullName evidence="3">F-box domain-containing protein</fullName>
    </recommendedName>
</protein>
<gene>
    <name evidence="1" type="ORF">PHACADRAFT_33292</name>
</gene>
<dbReference type="GeneID" id="18919776"/>
<accession>K5VSI1</accession>
<proteinExistence type="predicted"/>
<evidence type="ECO:0000313" key="1">
    <source>
        <dbReference type="EMBL" id="EKM49730.1"/>
    </source>
</evidence>
<evidence type="ECO:0000313" key="2">
    <source>
        <dbReference type="Proteomes" id="UP000008370"/>
    </source>
</evidence>